<reference evidence="1 2" key="2">
    <citation type="submission" date="2018-12" db="EMBL/GenBank/DDBJ databases">
        <title>Whole-genome sequences of fifteen clinical Streptococcus suis strains isolated from pigs between 2006 and 2018.</title>
        <authorList>
            <person name="Stevens M.J.A."/>
            <person name="Cernela N."/>
            <person name="Spoerry Serrano N."/>
            <person name="Schmitt S."/>
            <person name="Schrenzel J."/>
            <person name="Stephan R."/>
        </authorList>
    </citation>
    <scope>NUCLEOTIDE SEQUENCE [LARGE SCALE GENOMIC DNA]</scope>
    <source>
        <strain evidence="1 2">PP422</strain>
    </source>
</reference>
<reference evidence="1 2" key="1">
    <citation type="submission" date="2018-11" db="EMBL/GenBank/DDBJ databases">
        <authorList>
            <person name="Stevens M.J."/>
            <person name="Cernela N."/>
            <person name="Spoerry Serrano N."/>
            <person name="Schmitt S."/>
            <person name="Schrenzel J."/>
            <person name="Stephan R."/>
        </authorList>
    </citation>
    <scope>NUCLEOTIDE SEQUENCE [LARGE SCALE GENOMIC DNA]</scope>
    <source>
        <strain evidence="1 2">PP422</strain>
    </source>
</reference>
<gene>
    <name evidence="1" type="ORF">EI998_10275</name>
</gene>
<dbReference type="AlphaFoldDB" id="A0A3R8SVG6"/>
<name>A0A3R8SVG6_STRSU</name>
<dbReference type="Proteomes" id="UP000274117">
    <property type="component" value="Unassembled WGS sequence"/>
</dbReference>
<comment type="caution">
    <text evidence="1">The sequence shown here is derived from an EMBL/GenBank/DDBJ whole genome shotgun (WGS) entry which is preliminary data.</text>
</comment>
<evidence type="ECO:0000313" key="2">
    <source>
        <dbReference type="Proteomes" id="UP000274117"/>
    </source>
</evidence>
<organism evidence="1 2">
    <name type="scientific">Streptococcus suis</name>
    <dbReference type="NCBI Taxonomy" id="1307"/>
    <lineage>
        <taxon>Bacteria</taxon>
        <taxon>Bacillati</taxon>
        <taxon>Bacillota</taxon>
        <taxon>Bacilli</taxon>
        <taxon>Lactobacillales</taxon>
        <taxon>Streptococcaceae</taxon>
        <taxon>Streptococcus</taxon>
    </lineage>
</organism>
<protein>
    <submittedName>
        <fullName evidence="1">Uncharacterized protein</fullName>
    </submittedName>
</protein>
<sequence>MLHIRYYQSQIAHPSEKQYESPEEFLMLQPCEVPQLQDFFVIDSVTLDGQELVDMHQKTIGDLFNYFNRK</sequence>
<dbReference type="Gene3D" id="3.30.1490.390">
    <property type="match status" value="1"/>
</dbReference>
<evidence type="ECO:0000313" key="1">
    <source>
        <dbReference type="EMBL" id="RRR50548.1"/>
    </source>
</evidence>
<accession>A0A3R8SVG6</accession>
<proteinExistence type="predicted"/>
<dbReference type="EMBL" id="RSDO01000030">
    <property type="protein sequence ID" value="RRR50548.1"/>
    <property type="molecule type" value="Genomic_DNA"/>
</dbReference>